<dbReference type="RefSeq" id="WP_109719034.1">
    <property type="nucleotide sequence ID" value="NZ_QEQK01000002.1"/>
</dbReference>
<dbReference type="Proteomes" id="UP000251800">
    <property type="component" value="Unassembled WGS sequence"/>
</dbReference>
<keyword evidence="3" id="KW-0949">S-adenosyl-L-methionine</keyword>
<dbReference type="Pfam" id="PF08241">
    <property type="entry name" value="Methyltransf_11"/>
    <property type="match status" value="1"/>
</dbReference>
<dbReference type="CDD" id="cd02440">
    <property type="entry name" value="AdoMet_MTases"/>
    <property type="match status" value="1"/>
</dbReference>
<evidence type="ECO:0000256" key="4">
    <source>
        <dbReference type="ARBA" id="ARBA00060542"/>
    </source>
</evidence>
<feature type="domain" description="Polyketide synthase-like methyltransferase" evidence="5">
    <location>
        <begin position="42"/>
        <end position="261"/>
    </location>
</feature>
<dbReference type="InterPro" id="IPR020803">
    <property type="entry name" value="MeTfrase_dom"/>
</dbReference>
<dbReference type="PANTHER" id="PTHR44068">
    <property type="entry name" value="ZGC:194242"/>
    <property type="match status" value="1"/>
</dbReference>
<keyword evidence="7" id="KW-1185">Reference proteome</keyword>
<evidence type="ECO:0000256" key="2">
    <source>
        <dbReference type="ARBA" id="ARBA00022679"/>
    </source>
</evidence>
<dbReference type="PANTHER" id="PTHR44068:SF11">
    <property type="entry name" value="GERANYL DIPHOSPHATE 2-C-METHYLTRANSFERASE"/>
    <property type="match status" value="1"/>
</dbReference>
<keyword evidence="2 6" id="KW-0808">Transferase</keyword>
<dbReference type="EMBL" id="QEQK01000002">
    <property type="protein sequence ID" value="PWN57528.1"/>
    <property type="molecule type" value="Genomic_DNA"/>
</dbReference>
<dbReference type="SUPFAM" id="SSF53335">
    <property type="entry name" value="S-adenosyl-L-methionine-dependent methyltransferases"/>
    <property type="match status" value="1"/>
</dbReference>
<dbReference type="GO" id="GO:0032259">
    <property type="term" value="P:methylation"/>
    <property type="evidence" value="ECO:0007669"/>
    <property type="project" value="UniProtKB-KW"/>
</dbReference>
<dbReference type="InterPro" id="IPR050447">
    <property type="entry name" value="Erg6_SMT_methyltransf"/>
</dbReference>
<evidence type="ECO:0000256" key="1">
    <source>
        <dbReference type="ARBA" id="ARBA00022603"/>
    </source>
</evidence>
<gene>
    <name evidence="6" type="ORF">DEH80_03155</name>
</gene>
<comment type="pathway">
    <text evidence="4">Amine and polyamine biosynthesis; betaine biosynthesis via glycine pathway; betaine from glycine: step 3/3.</text>
</comment>
<dbReference type="InterPro" id="IPR029063">
    <property type="entry name" value="SAM-dependent_MTases_sf"/>
</dbReference>
<organism evidence="6 7">
    <name type="scientific">Abyssibacter profundi</name>
    <dbReference type="NCBI Taxonomy" id="2182787"/>
    <lineage>
        <taxon>Bacteria</taxon>
        <taxon>Pseudomonadati</taxon>
        <taxon>Pseudomonadota</taxon>
        <taxon>Gammaproteobacteria</taxon>
        <taxon>Chromatiales</taxon>
        <taxon>Oceanococcaceae</taxon>
        <taxon>Abyssibacter</taxon>
    </lineage>
</organism>
<evidence type="ECO:0000313" key="7">
    <source>
        <dbReference type="Proteomes" id="UP000251800"/>
    </source>
</evidence>
<sequence>MSDQDQVVVDTTRDYYDSSDADNFYFHVWGGEDIHVGIYTRTDEPIRDASHRTVERMLDALSLEAGSRVLDIGSGYGGSARVIARRYGCHVTALNLSPVQNARAREMNQAQGLADRIDVIDGSFEDLPLADNSYDVVWCQDSILHSARRRRVFSEVDRVLRPGGSFIFTDPMQQDDVDPELLAPVLARIHLPSMGSVSKYAAYAAELGWDTVGIERMPDAIVKHYGRVLAELTSRRDALAELVSADYIDRMTTGLTHWVAAGEQGALDWGILHFRKPE</sequence>
<protein>
    <submittedName>
        <fullName evidence="6">SAM-dependent methyltransferase</fullName>
    </submittedName>
</protein>
<evidence type="ECO:0000259" key="5">
    <source>
        <dbReference type="SMART" id="SM00828"/>
    </source>
</evidence>
<dbReference type="GO" id="GO:0052729">
    <property type="term" value="F:dimethylglycine N-methyltransferase activity"/>
    <property type="evidence" value="ECO:0007669"/>
    <property type="project" value="UniProtKB-ARBA"/>
</dbReference>
<dbReference type="SMART" id="SM00828">
    <property type="entry name" value="PKS_MT"/>
    <property type="match status" value="1"/>
</dbReference>
<dbReference type="Gene3D" id="3.40.50.150">
    <property type="entry name" value="Vaccinia Virus protein VP39"/>
    <property type="match status" value="1"/>
</dbReference>
<dbReference type="InterPro" id="IPR013216">
    <property type="entry name" value="Methyltransf_11"/>
</dbReference>
<comment type="caution">
    <text evidence="6">The sequence shown here is derived from an EMBL/GenBank/DDBJ whole genome shotgun (WGS) entry which is preliminary data.</text>
</comment>
<evidence type="ECO:0000313" key="6">
    <source>
        <dbReference type="EMBL" id="PWN57528.1"/>
    </source>
</evidence>
<accession>A0A363UPX3</accession>
<evidence type="ECO:0000256" key="3">
    <source>
        <dbReference type="ARBA" id="ARBA00022691"/>
    </source>
</evidence>
<dbReference type="GO" id="GO:0019286">
    <property type="term" value="P:glycine betaine biosynthetic process from glycine"/>
    <property type="evidence" value="ECO:0007669"/>
    <property type="project" value="UniProtKB-ARBA"/>
</dbReference>
<name>A0A363UPX3_9GAMM</name>
<reference evidence="6 7" key="1">
    <citation type="submission" date="2018-05" db="EMBL/GenBank/DDBJ databases">
        <title>Abyssibacter profundi OUC007T gen. nov., sp. nov, a marine bacterium isolated from seawater of the Mariana Trench.</title>
        <authorList>
            <person name="Zhou S."/>
        </authorList>
    </citation>
    <scope>NUCLEOTIDE SEQUENCE [LARGE SCALE GENOMIC DNA]</scope>
    <source>
        <strain evidence="6 7">OUC007</strain>
    </source>
</reference>
<proteinExistence type="predicted"/>
<dbReference type="AlphaFoldDB" id="A0A363UPX3"/>
<dbReference type="FunFam" id="3.40.50.150:FF:000461">
    <property type="entry name" value="Sarcosine/dimethylglycine N-methyltransferase"/>
    <property type="match status" value="1"/>
</dbReference>
<dbReference type="OrthoDB" id="529208at2"/>
<keyword evidence="1 6" id="KW-0489">Methyltransferase</keyword>